<dbReference type="InterPro" id="IPR050738">
    <property type="entry name" value="Sulfatase"/>
</dbReference>
<keyword evidence="6" id="KW-1185">Reference proteome</keyword>
<evidence type="ECO:0000313" key="6">
    <source>
        <dbReference type="Proteomes" id="UP000366872"/>
    </source>
</evidence>
<evidence type="ECO:0000313" key="5">
    <source>
        <dbReference type="EMBL" id="VGO16283.1"/>
    </source>
</evidence>
<feature type="signal peptide" evidence="3">
    <location>
        <begin position="1"/>
        <end position="23"/>
    </location>
</feature>
<dbReference type="GO" id="GO:0004065">
    <property type="term" value="F:arylsulfatase activity"/>
    <property type="evidence" value="ECO:0007669"/>
    <property type="project" value="TreeGrafter"/>
</dbReference>
<protein>
    <submittedName>
        <fullName evidence="5">Arylsulfatase</fullName>
    </submittedName>
</protein>
<reference evidence="5 6" key="1">
    <citation type="submission" date="2019-04" db="EMBL/GenBank/DDBJ databases">
        <authorList>
            <person name="Van Vliet M D."/>
        </authorList>
    </citation>
    <scope>NUCLEOTIDE SEQUENCE [LARGE SCALE GENOMIC DNA]</scope>
    <source>
        <strain evidence="5 6">F1</strain>
    </source>
</reference>
<dbReference type="SUPFAM" id="SSF53649">
    <property type="entry name" value="Alkaline phosphatase-like"/>
    <property type="match status" value="1"/>
</dbReference>
<dbReference type="InterPro" id="IPR017850">
    <property type="entry name" value="Alkaline_phosphatase_core_sf"/>
</dbReference>
<evidence type="ECO:0000259" key="4">
    <source>
        <dbReference type="Pfam" id="PF00884"/>
    </source>
</evidence>
<dbReference type="RefSeq" id="WP_136081814.1">
    <property type="nucleotide sequence ID" value="NZ_CAAHFG010000003.1"/>
</dbReference>
<evidence type="ECO:0000256" key="2">
    <source>
        <dbReference type="SAM" id="MobiDB-lite"/>
    </source>
</evidence>
<feature type="compositionally biased region" description="Basic and acidic residues" evidence="2">
    <location>
        <begin position="536"/>
        <end position="545"/>
    </location>
</feature>
<sequence>MKRRNFIGNLAVGAALCSSVAHGAEPKNRPNVILLLTDDQSYRSMGCYGNPQAKTPHLDQLAADGVIFDRAYDTTAICMASRAQVMTGMYEYKTGCNFSHGPLTADKWQKSYPILMRQAGYHTGFVGKFGFAVKPTADGSSNYHHNDDLPIDSFDEWYGWPAQGQYRTADNEYVAQYADKYPHVTRACGAVSQDFIKNAAKSDKPFCLSVSFKASHGPMSPDPFFNDVYADTVWDEPPNYDEAGASLRPQQAKSGRQFMSIKDFRPDKYQETMRKYNQLVYGIDYAVGMIREELERQGVADNTVILFLTDNGYSCGANSMGGKVLPYEEPSRSPMIVYDPRHPVSGKGARVKAVTANIDMAPTVLDVAGIPVPENMDGKSLMPLLDDPKGKVHDSILLINAWGSAPTHSLAVVTEDYKYINWPFNHEMEAAEELFDLSKDRFEMNNLAANPEKQEILNRMQKKYDGSLAVWKQECVEYGNYPLFGQLYDRHIPWEDKLAAMDTRMKRNYLEWNKGKEKKEVSPEKKAAKSASRAQRKAEQEAAAK</sequence>
<comment type="similarity">
    <text evidence="1">Belongs to the sulfatase family.</text>
</comment>
<dbReference type="Gene3D" id="3.40.720.10">
    <property type="entry name" value="Alkaline Phosphatase, subunit A"/>
    <property type="match status" value="1"/>
</dbReference>
<proteinExistence type="inferred from homology"/>
<feature type="compositionally biased region" description="Basic and acidic residues" evidence="2">
    <location>
        <begin position="512"/>
        <end position="527"/>
    </location>
</feature>
<feature type="region of interest" description="Disordered" evidence="2">
    <location>
        <begin position="512"/>
        <end position="545"/>
    </location>
</feature>
<accession>A0A6C2U8W6</accession>
<dbReference type="Proteomes" id="UP000366872">
    <property type="component" value="Unassembled WGS sequence"/>
</dbReference>
<evidence type="ECO:0000256" key="3">
    <source>
        <dbReference type="SAM" id="SignalP"/>
    </source>
</evidence>
<dbReference type="Pfam" id="PF00884">
    <property type="entry name" value="Sulfatase"/>
    <property type="match status" value="1"/>
</dbReference>
<feature type="chain" id="PRO_5028833102" evidence="3">
    <location>
        <begin position="24"/>
        <end position="545"/>
    </location>
</feature>
<keyword evidence="3" id="KW-0732">Signal</keyword>
<dbReference type="CDD" id="cd16031">
    <property type="entry name" value="G6S_like"/>
    <property type="match status" value="1"/>
</dbReference>
<organism evidence="5 6">
    <name type="scientific">Pontiella desulfatans</name>
    <dbReference type="NCBI Taxonomy" id="2750659"/>
    <lineage>
        <taxon>Bacteria</taxon>
        <taxon>Pseudomonadati</taxon>
        <taxon>Kiritimatiellota</taxon>
        <taxon>Kiritimatiellia</taxon>
        <taxon>Kiritimatiellales</taxon>
        <taxon>Pontiellaceae</taxon>
        <taxon>Pontiella</taxon>
    </lineage>
</organism>
<dbReference type="PANTHER" id="PTHR42693:SF33">
    <property type="entry name" value="ARYLSULFATASE"/>
    <property type="match status" value="1"/>
</dbReference>
<gene>
    <name evidence="5" type="ORF">PDESU_04874</name>
</gene>
<dbReference type="PANTHER" id="PTHR42693">
    <property type="entry name" value="ARYLSULFATASE FAMILY MEMBER"/>
    <property type="match status" value="1"/>
</dbReference>
<name>A0A6C2U8W6_PONDE</name>
<evidence type="ECO:0000256" key="1">
    <source>
        <dbReference type="ARBA" id="ARBA00008779"/>
    </source>
</evidence>
<dbReference type="InterPro" id="IPR000917">
    <property type="entry name" value="Sulfatase_N"/>
</dbReference>
<dbReference type="AlphaFoldDB" id="A0A6C2U8W6"/>
<dbReference type="EMBL" id="CAAHFG010000003">
    <property type="protein sequence ID" value="VGO16283.1"/>
    <property type="molecule type" value="Genomic_DNA"/>
</dbReference>
<feature type="domain" description="Sulfatase N-terminal" evidence="4">
    <location>
        <begin position="30"/>
        <end position="370"/>
    </location>
</feature>